<feature type="binding site" evidence="3">
    <location>
        <begin position="201"/>
        <end position="208"/>
    </location>
    <ligand>
        <name>ATP</name>
        <dbReference type="ChEBI" id="CHEBI:30616"/>
    </ligand>
</feature>
<feature type="region of interest" description="Disordered" evidence="4">
    <location>
        <begin position="439"/>
        <end position="464"/>
    </location>
</feature>
<keyword evidence="6" id="KW-0132">Cell division</keyword>
<protein>
    <submittedName>
        <fullName evidence="6">Cell division protein FtsK</fullName>
    </submittedName>
</protein>
<feature type="compositionally biased region" description="Pro residues" evidence="4">
    <location>
        <begin position="441"/>
        <end position="464"/>
    </location>
</feature>
<keyword evidence="7" id="KW-1185">Reference proteome</keyword>
<evidence type="ECO:0000256" key="4">
    <source>
        <dbReference type="SAM" id="MobiDB-lite"/>
    </source>
</evidence>
<evidence type="ECO:0000313" key="6">
    <source>
        <dbReference type="EMBL" id="MBW8487244.1"/>
    </source>
</evidence>
<accession>A0ABS7G3G4</accession>
<reference evidence="6 7" key="1">
    <citation type="submission" date="2021-07" db="EMBL/GenBank/DDBJ databases">
        <title>Actinomadura sp. PM05-2 isolated from lichen.</title>
        <authorList>
            <person name="Somphong A."/>
            <person name="Phongsopitanun W."/>
            <person name="Tanasupawat S."/>
            <person name="Peongsungnone V."/>
        </authorList>
    </citation>
    <scope>NUCLEOTIDE SEQUENCE [LARGE SCALE GENOMIC DNA]</scope>
    <source>
        <strain evidence="6 7">PM05-2</strain>
    </source>
</reference>
<dbReference type="PANTHER" id="PTHR22683">
    <property type="entry name" value="SPORULATION PROTEIN RELATED"/>
    <property type="match status" value="1"/>
</dbReference>
<dbReference type="GO" id="GO:0051301">
    <property type="term" value="P:cell division"/>
    <property type="evidence" value="ECO:0007669"/>
    <property type="project" value="UniProtKB-KW"/>
</dbReference>
<feature type="domain" description="FtsK" evidence="5">
    <location>
        <begin position="184"/>
        <end position="371"/>
    </location>
</feature>
<keyword evidence="1 3" id="KW-0547">Nucleotide-binding</keyword>
<comment type="caution">
    <text evidence="6">The sequence shown here is derived from an EMBL/GenBank/DDBJ whole genome shotgun (WGS) entry which is preliminary data.</text>
</comment>
<evidence type="ECO:0000256" key="2">
    <source>
        <dbReference type="ARBA" id="ARBA00022840"/>
    </source>
</evidence>
<dbReference type="PROSITE" id="PS50901">
    <property type="entry name" value="FTSK"/>
    <property type="match status" value="1"/>
</dbReference>
<gene>
    <name evidence="6" type="ORF">K1Y72_33140</name>
</gene>
<proteinExistence type="predicted"/>
<dbReference type="InterPro" id="IPR002543">
    <property type="entry name" value="FtsK_dom"/>
</dbReference>
<sequence length="464" mass="50039">MTNSLLALVGLAVVAVGLWAWRRFHPSSYWYGVGFPARAVLVYLTWHHVASGCGLTRNRRRFRLTLDALPVVGPASRGAATVVQHKRRMRRVDVEKAPHLGCLRPTRLGWRVRVRLSDGQVPADYDKAAEGIAHAWRVHSVRVVDVRPGRVTLWATMRDPLTEVDTVPETGELLRVRPGKLENGADWVMDFRTVPHVMNAGATQSGKSNLANALIKGLAPQPVALVGFDLKGGVEFTPYAPRLSALATTRAECVILLGDLVGEVETRMALCRDQGARNVWKLPEELRPVPIVVLVDEVAELFLMADKSEKDEIAKTGTALLRVAQLGRAFAVHLVICGQRIGSDLGPGVTALRAQLSGRVCHRVNDPETANMTLGDMDPAALDAARAIPAETPGVCIVAGADGTWHRARSVYVSEEAAETSARQYAHLAPAWADLIRPDLAPAPPVEPPAALPTGPPPGLPSAA</sequence>
<dbReference type="Proteomes" id="UP000774570">
    <property type="component" value="Unassembled WGS sequence"/>
</dbReference>
<evidence type="ECO:0000313" key="7">
    <source>
        <dbReference type="Proteomes" id="UP000774570"/>
    </source>
</evidence>
<evidence type="ECO:0000256" key="1">
    <source>
        <dbReference type="ARBA" id="ARBA00022741"/>
    </source>
</evidence>
<dbReference type="Pfam" id="PF01580">
    <property type="entry name" value="FtsK_SpoIIIE"/>
    <property type="match status" value="2"/>
</dbReference>
<evidence type="ECO:0000259" key="5">
    <source>
        <dbReference type="PROSITE" id="PS50901"/>
    </source>
</evidence>
<organism evidence="6 7">
    <name type="scientific">Actinomadura parmotrematis</name>
    <dbReference type="NCBI Taxonomy" id="2864039"/>
    <lineage>
        <taxon>Bacteria</taxon>
        <taxon>Bacillati</taxon>
        <taxon>Actinomycetota</taxon>
        <taxon>Actinomycetes</taxon>
        <taxon>Streptosporangiales</taxon>
        <taxon>Thermomonosporaceae</taxon>
        <taxon>Actinomadura</taxon>
    </lineage>
</organism>
<keyword evidence="6" id="KW-0131">Cell cycle</keyword>
<dbReference type="InterPro" id="IPR050206">
    <property type="entry name" value="FtsK/SpoIIIE/SftA"/>
</dbReference>
<dbReference type="Gene3D" id="3.40.50.300">
    <property type="entry name" value="P-loop containing nucleotide triphosphate hydrolases"/>
    <property type="match status" value="1"/>
</dbReference>
<dbReference type="InterPro" id="IPR027417">
    <property type="entry name" value="P-loop_NTPase"/>
</dbReference>
<evidence type="ECO:0000256" key="3">
    <source>
        <dbReference type="PROSITE-ProRule" id="PRU00289"/>
    </source>
</evidence>
<dbReference type="EMBL" id="JAIBOA010000032">
    <property type="protein sequence ID" value="MBW8487244.1"/>
    <property type="molecule type" value="Genomic_DNA"/>
</dbReference>
<dbReference type="SUPFAM" id="SSF52540">
    <property type="entry name" value="P-loop containing nucleoside triphosphate hydrolases"/>
    <property type="match status" value="1"/>
</dbReference>
<name>A0ABS7G3G4_9ACTN</name>
<keyword evidence="2 3" id="KW-0067">ATP-binding</keyword>
<dbReference type="PANTHER" id="PTHR22683:SF41">
    <property type="entry name" value="DNA TRANSLOCASE FTSK"/>
    <property type="match status" value="1"/>
</dbReference>
<dbReference type="RefSeq" id="WP_220170483.1">
    <property type="nucleotide sequence ID" value="NZ_JAIBOA010000032.1"/>
</dbReference>